<dbReference type="GO" id="GO:0070628">
    <property type="term" value="F:proteasome binding"/>
    <property type="evidence" value="ECO:0007669"/>
    <property type="project" value="TreeGrafter"/>
</dbReference>
<evidence type="ECO:0000256" key="2">
    <source>
        <dbReference type="ARBA" id="ARBA00023242"/>
    </source>
</evidence>
<evidence type="ECO:0000256" key="1">
    <source>
        <dbReference type="ARBA" id="ARBA00004123"/>
    </source>
</evidence>
<dbReference type="PANTHER" id="PTHR12225:SF0">
    <property type="entry name" value="PROTEASOMAL UBIQUITIN RECEPTOR ADRM1"/>
    <property type="match status" value="1"/>
</dbReference>
<dbReference type="GO" id="GO:0005737">
    <property type="term" value="C:cytoplasm"/>
    <property type="evidence" value="ECO:0007669"/>
    <property type="project" value="InterPro"/>
</dbReference>
<dbReference type="PANTHER" id="PTHR12225">
    <property type="entry name" value="ADHESION REGULATING MOLECULE 1 110 KDA CELL MEMBRANE GLYCOPROTEIN"/>
    <property type="match status" value="1"/>
</dbReference>
<gene>
    <name evidence="5" type="ORF">POCTA_138.1.T0490291</name>
</gene>
<dbReference type="Proteomes" id="UP000683925">
    <property type="component" value="Unassembled WGS sequence"/>
</dbReference>
<comment type="caution">
    <text evidence="5">The sequence shown here is derived from an EMBL/GenBank/DDBJ whole genome shotgun (WGS) entry which is preliminary data.</text>
</comment>
<reference evidence="5" key="1">
    <citation type="submission" date="2021-01" db="EMBL/GenBank/DDBJ databases">
        <authorList>
            <consortium name="Genoscope - CEA"/>
            <person name="William W."/>
        </authorList>
    </citation>
    <scope>NUCLEOTIDE SEQUENCE</scope>
</reference>
<keyword evidence="2" id="KW-0539">Nucleus</keyword>
<dbReference type="InterPro" id="IPR006773">
    <property type="entry name" value="Rpn13/ADRM1"/>
</dbReference>
<evidence type="ECO:0000259" key="3">
    <source>
        <dbReference type="PROSITE" id="PS51916"/>
    </source>
</evidence>
<dbReference type="GO" id="GO:0008541">
    <property type="term" value="C:proteasome regulatory particle, lid subcomplex"/>
    <property type="evidence" value="ECO:0007669"/>
    <property type="project" value="TreeGrafter"/>
</dbReference>
<dbReference type="PROSITE" id="PS51917">
    <property type="entry name" value="PRU"/>
    <property type="match status" value="1"/>
</dbReference>
<dbReference type="PROSITE" id="PS51916">
    <property type="entry name" value="DEUBAD"/>
    <property type="match status" value="1"/>
</dbReference>
<dbReference type="OrthoDB" id="7777654at2759"/>
<organism evidence="5 6">
    <name type="scientific">Paramecium octaurelia</name>
    <dbReference type="NCBI Taxonomy" id="43137"/>
    <lineage>
        <taxon>Eukaryota</taxon>
        <taxon>Sar</taxon>
        <taxon>Alveolata</taxon>
        <taxon>Ciliophora</taxon>
        <taxon>Intramacronucleata</taxon>
        <taxon>Oligohymenophorea</taxon>
        <taxon>Peniculida</taxon>
        <taxon>Parameciidae</taxon>
        <taxon>Paramecium</taxon>
    </lineage>
</organism>
<dbReference type="GO" id="GO:0061133">
    <property type="term" value="F:endopeptidase activator activity"/>
    <property type="evidence" value="ECO:0007669"/>
    <property type="project" value="TreeGrafter"/>
</dbReference>
<name>A0A8S1UTU9_PAROT</name>
<feature type="domain" description="DEUBAD" evidence="3">
    <location>
        <begin position="167"/>
        <end position="275"/>
    </location>
</feature>
<comment type="subcellular location">
    <subcellularLocation>
        <location evidence="1">Nucleus</location>
    </subcellularLocation>
</comment>
<feature type="domain" description="Pru" evidence="4">
    <location>
        <begin position="1"/>
        <end position="113"/>
    </location>
</feature>
<dbReference type="InterPro" id="IPR032368">
    <property type="entry name" value="RPN13_DEUBAD"/>
</dbReference>
<evidence type="ECO:0000313" key="5">
    <source>
        <dbReference type="EMBL" id="CAD8167242.1"/>
    </source>
</evidence>
<dbReference type="OMA" id="DQDYFEA"/>
<dbReference type="Pfam" id="PF04683">
    <property type="entry name" value="Rpn13_ADRM1_Pru"/>
    <property type="match status" value="1"/>
</dbReference>
<dbReference type="InterPro" id="IPR044868">
    <property type="entry name" value="Rpn13/ADRM1_Pru"/>
</dbReference>
<evidence type="ECO:0000259" key="4">
    <source>
        <dbReference type="PROSITE" id="PS51917"/>
    </source>
</evidence>
<dbReference type="AlphaFoldDB" id="A0A8S1UTU9"/>
<dbReference type="InterPro" id="IPR044867">
    <property type="entry name" value="DEUBAD_dom"/>
</dbReference>
<sequence>MNQEVSIPCGRYEFNPETKKVVMQKAKGFLNLTLNEENELWLKWYNLDQNSRLEFERAIFKGTTIFEKVKGQHRVYLLKITDEDSKYFFWMQNDDVSEDETFIHQFKMVLDSQIIDDLIELEAHSQINQQRPEFVVTQNNYLEPQQRFPLININQQQLFELLQQQLYRHTNQDLQLSDILTSEFLFTVIQDQDYFEALKEYLPVDQQNMQYFKDNLLSPQFKQALDQLCLALQGREQSSVLQQLELDNSILEKEFDGVIAFLKAIIKLVNHENKII</sequence>
<proteinExistence type="predicted"/>
<accession>A0A8S1UTU9</accession>
<dbReference type="Pfam" id="PF16550">
    <property type="entry name" value="RPN13_C"/>
    <property type="match status" value="1"/>
</dbReference>
<keyword evidence="6" id="KW-1185">Reference proteome</keyword>
<dbReference type="GO" id="GO:0005634">
    <property type="term" value="C:nucleus"/>
    <property type="evidence" value="ECO:0007669"/>
    <property type="project" value="UniProtKB-SubCell"/>
</dbReference>
<protein>
    <submittedName>
        <fullName evidence="5">Uncharacterized protein</fullName>
    </submittedName>
</protein>
<dbReference type="EMBL" id="CAJJDP010000049">
    <property type="protein sequence ID" value="CAD8167242.1"/>
    <property type="molecule type" value="Genomic_DNA"/>
</dbReference>
<evidence type="ECO:0000313" key="6">
    <source>
        <dbReference type="Proteomes" id="UP000683925"/>
    </source>
</evidence>